<reference evidence="17" key="1">
    <citation type="journal article" date="2019" name="Int. J. Syst. Evol. Microbiol.">
        <title>The Global Catalogue of Microorganisms (GCM) 10K type strain sequencing project: providing services to taxonomists for standard genome sequencing and annotation.</title>
        <authorList>
            <consortium name="The Broad Institute Genomics Platform"/>
            <consortium name="The Broad Institute Genome Sequencing Center for Infectious Disease"/>
            <person name="Wu L."/>
            <person name="Ma J."/>
        </authorList>
    </citation>
    <scope>NUCLEOTIDE SEQUENCE [LARGE SCALE GENOMIC DNA]</scope>
    <source>
        <strain evidence="17">KCTC 42424</strain>
    </source>
</reference>
<evidence type="ECO:0000256" key="5">
    <source>
        <dbReference type="ARBA" id="ARBA00013113"/>
    </source>
</evidence>
<gene>
    <name evidence="14 16" type="primary">plsB</name>
    <name evidence="16" type="ORF">ACFOMG_02210</name>
</gene>
<evidence type="ECO:0000256" key="4">
    <source>
        <dbReference type="ARBA" id="ARBA00007937"/>
    </source>
</evidence>
<dbReference type="Pfam" id="PF01553">
    <property type="entry name" value="Acyltransferase"/>
    <property type="match status" value="1"/>
</dbReference>
<dbReference type="InterPro" id="IPR002123">
    <property type="entry name" value="Plipid/glycerol_acylTrfase"/>
</dbReference>
<sequence>MQLFTSLRRALFRWQQKLMYGVVKTHIIGPDINEFDIDPDKPIVYALWGPSRAEQLLIDREVEAFGWPSPHEDKLSGRTPGSPFFHLYKRTGIFRRKGSPSVAKSLVAQAEWLTEDEQRDIQVVPVRVFWGRAPDKEGSFLRIWLQNSGTLGGRLVTLMAILLNGRNTFMHFSKPMSLRDLHEADKTPEMLARKVARILRVHNRQVSVSVLGPDLSHRRTLVHKIPRKPLVLKAIEEEVEQKGVSKAKARQRALKYADEIASNISYTNVRFLDLVLTWVWNKIYNGVNLHNIEHLKEISKDNEIIYVPCHRSHIDYLLLSYVLYHEGLQLPQIAAGINLNMPVVGPILRRGGAFFMRRTFRDNKLYATVFDEYLHSIFTQGYATEYFVEGGRSRTGRTLTPKAGMLAMTLRSYLRDSKKPIIFMPVYTGYEKVFEAGSYLGELRGKKKKKESLLGVLGTLRSFKNSFGKVHVTFGKPIYLTEFLNNERPDWREQDYQECDFRPDWAPDVVNKLALNVVTEINRATSVNPINLMALSILSAPRQAMDEHTLIRQMESYHNLLQQNPYSDITALPQGGGAEWLAHAEELGVISRSKHPMGDLIQTDDRQAVTLTYYRNNVLHLFALPSLIACLFVNNQRYRRDEVQQRIEQMYSFLQAELFLHWQADELPAQVDRWLDALVAKGYLFENDQGFHATPAASNEFAMLRGLADNVMQTLERYFLTLSLLIRRGSGSLNAKEAEEQSTLLAQRISLLYGINAPEFFDKTLFRTLIQHLQGQQLLTSGDDDSLHYGDQLTGLAQSLEAILDGSLRQSILRSLEVDLEQQPDSEQH</sequence>
<keyword evidence="10 14" id="KW-0594">Phospholipid biosynthesis</keyword>
<keyword evidence="12 14" id="KW-0012">Acyltransferase</keyword>
<keyword evidence="14" id="KW-0444">Lipid biosynthesis</keyword>
<keyword evidence="17" id="KW-1185">Reference proteome</keyword>
<evidence type="ECO:0000256" key="8">
    <source>
        <dbReference type="ARBA" id="ARBA00022679"/>
    </source>
</evidence>
<dbReference type="InterPro" id="IPR022284">
    <property type="entry name" value="GPAT/DHAPAT"/>
</dbReference>
<dbReference type="HAMAP" id="MF_00393">
    <property type="entry name" value="Glyc3P_acyltrans"/>
    <property type="match status" value="1"/>
</dbReference>
<keyword evidence="9 14" id="KW-0472">Membrane</keyword>
<dbReference type="PIRSF" id="PIRSF000437">
    <property type="entry name" value="GPAT_DHAPAT"/>
    <property type="match status" value="1"/>
</dbReference>
<dbReference type="PANTHER" id="PTHR12563">
    <property type="entry name" value="GLYCEROL-3-PHOSPHATE ACYLTRANSFERASE"/>
    <property type="match status" value="1"/>
</dbReference>
<comment type="pathway">
    <text evidence="2 14">Phospholipid metabolism; CDP-diacylglycerol biosynthesis; CDP-diacylglycerol from sn-glycerol 3-phosphate: step 1/3.</text>
</comment>
<accession>A0ABV7VN17</accession>
<dbReference type="EC" id="2.3.1.15" evidence="5 14"/>
<comment type="subcellular location">
    <subcellularLocation>
        <location evidence="1 14">Cell membrane</location>
        <topology evidence="1 14">Peripheral membrane protein</topology>
        <orientation evidence="1 14">Cytoplasmic side</orientation>
    </subcellularLocation>
</comment>
<evidence type="ECO:0000313" key="17">
    <source>
        <dbReference type="Proteomes" id="UP001595722"/>
    </source>
</evidence>
<dbReference type="InterPro" id="IPR041728">
    <property type="entry name" value="GPAT/DHAPAT_LPLAT"/>
</dbReference>
<dbReference type="CDD" id="cd07993">
    <property type="entry name" value="LPLAT_DHAPAT-like"/>
    <property type="match status" value="1"/>
</dbReference>
<dbReference type="PANTHER" id="PTHR12563:SF17">
    <property type="entry name" value="DIHYDROXYACETONE PHOSPHATE ACYLTRANSFERASE"/>
    <property type="match status" value="1"/>
</dbReference>
<dbReference type="PIRSF" id="PIRSF500064">
    <property type="entry name" value="GPAT"/>
    <property type="match status" value="1"/>
</dbReference>
<comment type="caution">
    <text evidence="16">The sequence shown here is derived from an EMBL/GenBank/DDBJ whole genome shotgun (WGS) entry which is preliminary data.</text>
</comment>
<comment type="catalytic activity">
    <reaction evidence="13 14">
        <text>sn-glycerol 3-phosphate + an acyl-CoA = a 1-acyl-sn-glycero-3-phosphate + CoA</text>
        <dbReference type="Rhea" id="RHEA:15325"/>
        <dbReference type="ChEBI" id="CHEBI:57287"/>
        <dbReference type="ChEBI" id="CHEBI:57597"/>
        <dbReference type="ChEBI" id="CHEBI:57970"/>
        <dbReference type="ChEBI" id="CHEBI:58342"/>
        <dbReference type="EC" id="2.3.1.15"/>
    </reaction>
</comment>
<evidence type="ECO:0000256" key="6">
    <source>
        <dbReference type="ARBA" id="ARBA00013432"/>
    </source>
</evidence>
<evidence type="ECO:0000256" key="10">
    <source>
        <dbReference type="ARBA" id="ARBA00023209"/>
    </source>
</evidence>
<dbReference type="InterPro" id="IPR028354">
    <property type="entry name" value="GPAT_PlsB"/>
</dbReference>
<name>A0ABV7VN17_9GAMM</name>
<evidence type="ECO:0000256" key="12">
    <source>
        <dbReference type="ARBA" id="ARBA00023315"/>
    </source>
</evidence>
<proteinExistence type="inferred from homology"/>
<evidence type="ECO:0000313" key="16">
    <source>
        <dbReference type="EMBL" id="MFC3678926.1"/>
    </source>
</evidence>
<dbReference type="RefSeq" id="WP_376864475.1">
    <property type="nucleotide sequence ID" value="NZ_JBHRYB010000001.1"/>
</dbReference>
<dbReference type="NCBIfam" id="TIGR03703">
    <property type="entry name" value="plsB"/>
    <property type="match status" value="1"/>
</dbReference>
<dbReference type="InterPro" id="IPR045520">
    <property type="entry name" value="GPAT/DHAPAT_C"/>
</dbReference>
<evidence type="ECO:0000256" key="1">
    <source>
        <dbReference type="ARBA" id="ARBA00004413"/>
    </source>
</evidence>
<evidence type="ECO:0000256" key="14">
    <source>
        <dbReference type="HAMAP-Rule" id="MF_00393"/>
    </source>
</evidence>
<dbReference type="EMBL" id="JBHRYB010000001">
    <property type="protein sequence ID" value="MFC3678926.1"/>
    <property type="molecule type" value="Genomic_DNA"/>
</dbReference>
<organism evidence="16 17">
    <name type="scientific">Bacterioplanoides pacificum</name>
    <dbReference type="NCBI Taxonomy" id="1171596"/>
    <lineage>
        <taxon>Bacteria</taxon>
        <taxon>Pseudomonadati</taxon>
        <taxon>Pseudomonadota</taxon>
        <taxon>Gammaproteobacteria</taxon>
        <taxon>Oceanospirillales</taxon>
        <taxon>Oceanospirillaceae</taxon>
        <taxon>Bacterioplanoides</taxon>
    </lineage>
</organism>
<dbReference type="GO" id="GO:0004366">
    <property type="term" value="F:glycerol-3-phosphate O-acyltransferase activity"/>
    <property type="evidence" value="ECO:0007669"/>
    <property type="project" value="UniProtKB-EC"/>
</dbReference>
<dbReference type="SUPFAM" id="SSF69593">
    <property type="entry name" value="Glycerol-3-phosphate (1)-acyltransferase"/>
    <property type="match status" value="1"/>
</dbReference>
<dbReference type="Pfam" id="PF19277">
    <property type="entry name" value="GPAT_C"/>
    <property type="match status" value="1"/>
</dbReference>
<feature type="domain" description="Phospholipid/glycerol acyltransferase" evidence="15">
    <location>
        <begin position="304"/>
        <end position="431"/>
    </location>
</feature>
<dbReference type="Proteomes" id="UP001595722">
    <property type="component" value="Unassembled WGS sequence"/>
</dbReference>
<protein>
    <recommendedName>
        <fullName evidence="6 14">Glycerol-3-phosphate acyltransferase</fullName>
        <shortName evidence="14">GPAT</shortName>
        <ecNumber evidence="5 14">2.3.1.15</ecNumber>
    </recommendedName>
</protein>
<comment type="domain">
    <text evidence="14">The HXXXXD motif is essential for acyltransferase activity and may constitute the binding site for the phosphate moiety of the glycerol-3-phosphate.</text>
</comment>
<evidence type="ECO:0000256" key="9">
    <source>
        <dbReference type="ARBA" id="ARBA00023136"/>
    </source>
</evidence>
<comment type="pathway">
    <text evidence="3">Lipid metabolism.</text>
</comment>
<feature type="short sequence motif" description="HXXXXD motif" evidence="14">
    <location>
        <begin position="309"/>
        <end position="314"/>
    </location>
</feature>
<evidence type="ECO:0000256" key="2">
    <source>
        <dbReference type="ARBA" id="ARBA00004765"/>
    </source>
</evidence>
<keyword evidence="11 14" id="KW-1208">Phospholipid metabolism</keyword>
<keyword evidence="7 14" id="KW-1003">Cell membrane</keyword>
<evidence type="ECO:0000256" key="13">
    <source>
        <dbReference type="ARBA" id="ARBA00048427"/>
    </source>
</evidence>
<keyword evidence="14" id="KW-0443">Lipid metabolism</keyword>
<evidence type="ECO:0000259" key="15">
    <source>
        <dbReference type="SMART" id="SM00563"/>
    </source>
</evidence>
<dbReference type="NCBIfam" id="NF003441">
    <property type="entry name" value="PRK04974.1"/>
    <property type="match status" value="1"/>
</dbReference>
<comment type="similarity">
    <text evidence="4 14">Belongs to the GPAT/DAPAT family.</text>
</comment>
<evidence type="ECO:0000256" key="3">
    <source>
        <dbReference type="ARBA" id="ARBA00005189"/>
    </source>
</evidence>
<evidence type="ECO:0000256" key="7">
    <source>
        <dbReference type="ARBA" id="ARBA00022475"/>
    </source>
</evidence>
<keyword evidence="8 14" id="KW-0808">Transferase</keyword>
<evidence type="ECO:0000256" key="11">
    <source>
        <dbReference type="ARBA" id="ARBA00023264"/>
    </source>
</evidence>
<dbReference type="SMART" id="SM00563">
    <property type="entry name" value="PlsC"/>
    <property type="match status" value="1"/>
</dbReference>